<sequence>MAFTETFLFTVVAIIVVCVTHGNVQATTIDSLRLGYNFGTNGKFLVPRYPLEQRMKELGVEVSEATFVSSDQYDTEKYGEVVLLLQHGHDITLPTELDHEQLEGLTTGSHFLVIGIPFTKDDEPGLSDAFDWGCDRLGDDVSFCRTLAPYMDDITDAKGDVCTEVTTVSSQKCSAEMEIRNMTGIFRDAAPFLADTVPSVAVGAAWVDRGHSFGLVFPCF</sequence>
<organism evidence="2 3">
    <name type="scientific">Stichopus japonicus</name>
    <name type="common">Sea cucumber</name>
    <dbReference type="NCBI Taxonomy" id="307972"/>
    <lineage>
        <taxon>Eukaryota</taxon>
        <taxon>Metazoa</taxon>
        <taxon>Echinodermata</taxon>
        <taxon>Eleutherozoa</taxon>
        <taxon>Echinozoa</taxon>
        <taxon>Holothuroidea</taxon>
        <taxon>Aspidochirotacea</taxon>
        <taxon>Aspidochirotida</taxon>
        <taxon>Stichopodidae</taxon>
        <taxon>Apostichopus</taxon>
    </lineage>
</organism>
<reference evidence="2 3" key="1">
    <citation type="journal article" date="2017" name="PLoS Biol.">
        <title>The sea cucumber genome provides insights into morphological evolution and visceral regeneration.</title>
        <authorList>
            <person name="Zhang X."/>
            <person name="Sun L."/>
            <person name="Yuan J."/>
            <person name="Sun Y."/>
            <person name="Gao Y."/>
            <person name="Zhang L."/>
            <person name="Li S."/>
            <person name="Dai H."/>
            <person name="Hamel J.F."/>
            <person name="Liu C."/>
            <person name="Yu Y."/>
            <person name="Liu S."/>
            <person name="Lin W."/>
            <person name="Guo K."/>
            <person name="Jin S."/>
            <person name="Xu P."/>
            <person name="Storey K.B."/>
            <person name="Huan P."/>
            <person name="Zhang T."/>
            <person name="Zhou Y."/>
            <person name="Zhang J."/>
            <person name="Lin C."/>
            <person name="Li X."/>
            <person name="Xing L."/>
            <person name="Huo D."/>
            <person name="Sun M."/>
            <person name="Wang L."/>
            <person name="Mercier A."/>
            <person name="Li F."/>
            <person name="Yang H."/>
            <person name="Xiang J."/>
        </authorList>
    </citation>
    <scope>NUCLEOTIDE SEQUENCE [LARGE SCALE GENOMIC DNA]</scope>
    <source>
        <strain evidence="2">Shaxun</strain>
        <tissue evidence="2">Muscle</tissue>
    </source>
</reference>
<protein>
    <submittedName>
        <fullName evidence="2">Uncharacterized protein</fullName>
    </submittedName>
</protein>
<name>A0A2G8KU54_STIJA</name>
<evidence type="ECO:0000313" key="3">
    <source>
        <dbReference type="Proteomes" id="UP000230750"/>
    </source>
</evidence>
<gene>
    <name evidence="2" type="ORF">BSL78_11570</name>
</gene>
<dbReference type="AlphaFoldDB" id="A0A2G8KU54"/>
<dbReference type="Proteomes" id="UP000230750">
    <property type="component" value="Unassembled WGS sequence"/>
</dbReference>
<evidence type="ECO:0000313" key="2">
    <source>
        <dbReference type="EMBL" id="PIK51543.1"/>
    </source>
</evidence>
<keyword evidence="1" id="KW-0732">Signal</keyword>
<keyword evidence="3" id="KW-1185">Reference proteome</keyword>
<comment type="caution">
    <text evidence="2">The sequence shown here is derived from an EMBL/GenBank/DDBJ whole genome shotgun (WGS) entry which is preliminary data.</text>
</comment>
<feature type="signal peptide" evidence="1">
    <location>
        <begin position="1"/>
        <end position="26"/>
    </location>
</feature>
<dbReference type="EMBL" id="MRZV01000367">
    <property type="protein sequence ID" value="PIK51543.1"/>
    <property type="molecule type" value="Genomic_DNA"/>
</dbReference>
<feature type="chain" id="PRO_5013795612" evidence="1">
    <location>
        <begin position="27"/>
        <end position="220"/>
    </location>
</feature>
<accession>A0A2G8KU54</accession>
<proteinExistence type="predicted"/>
<evidence type="ECO:0000256" key="1">
    <source>
        <dbReference type="SAM" id="SignalP"/>
    </source>
</evidence>